<keyword evidence="3" id="KW-0067">ATP-binding</keyword>
<evidence type="ECO:0000256" key="1">
    <source>
        <dbReference type="ARBA" id="ARBA00022741"/>
    </source>
</evidence>
<dbReference type="GO" id="GO:0016787">
    <property type="term" value="F:hydrolase activity"/>
    <property type="evidence" value="ECO:0007669"/>
    <property type="project" value="UniProtKB-KW"/>
</dbReference>
<dbReference type="Gene3D" id="2.40.100.10">
    <property type="entry name" value="Cyclophilin-like"/>
    <property type="match status" value="1"/>
</dbReference>
<dbReference type="InterPro" id="IPR003833">
    <property type="entry name" value="CT_C_D"/>
</dbReference>
<evidence type="ECO:0000256" key="4">
    <source>
        <dbReference type="SAM" id="MobiDB-lite"/>
    </source>
</evidence>
<keyword evidence="2 6" id="KW-0378">Hydrolase</keyword>
<proteinExistence type="predicted"/>
<accession>A0A5A9Z831</accession>
<dbReference type="SMART" id="SM00796">
    <property type="entry name" value="AHS1"/>
    <property type="match status" value="1"/>
</dbReference>
<dbReference type="Proteomes" id="UP000325291">
    <property type="component" value="Unassembled WGS sequence"/>
</dbReference>
<feature type="domain" description="Carboxyltransferase" evidence="5">
    <location>
        <begin position="10"/>
        <end position="213"/>
    </location>
</feature>
<evidence type="ECO:0000313" key="6">
    <source>
        <dbReference type="EMBL" id="KAA0913324.1"/>
    </source>
</evidence>
<protein>
    <submittedName>
        <fullName evidence="6">Allophanate hydrolase subunit 1</fullName>
    </submittedName>
</protein>
<evidence type="ECO:0000313" key="7">
    <source>
        <dbReference type="Proteomes" id="UP000325291"/>
    </source>
</evidence>
<evidence type="ECO:0000256" key="2">
    <source>
        <dbReference type="ARBA" id="ARBA00022801"/>
    </source>
</evidence>
<dbReference type="SUPFAM" id="SSF160467">
    <property type="entry name" value="PH0987 N-terminal domain-like"/>
    <property type="match status" value="1"/>
</dbReference>
<dbReference type="GO" id="GO:0005524">
    <property type="term" value="F:ATP binding"/>
    <property type="evidence" value="ECO:0007669"/>
    <property type="project" value="UniProtKB-KW"/>
</dbReference>
<dbReference type="SUPFAM" id="SSF50891">
    <property type="entry name" value="Cyclophilin-like"/>
    <property type="match status" value="1"/>
</dbReference>
<dbReference type="PANTHER" id="PTHR34698">
    <property type="entry name" value="5-OXOPROLINASE SUBUNIT B"/>
    <property type="match status" value="1"/>
</dbReference>
<sequence>MSADPRPDCPDIAPLGVDGVLVRFSTRLDDVANRAVLGFAADLESDPPHGMIEIASALSSVYLRFDPETVTRAELTKALHARASARDWSAPADSAGRRWHIPTAFGGDRGPQLAETAALLDMSEEEAVADLVANPVRVLAIGFAPGQPYLGMLPERWDIPRLGDITPSVPASALVVAVRQLIVFSADTPTGWRHVGQTAFKPFRAESDAPFPLRPGDVLHFDPVSHDEFDRIRAGDSDGSGGARLEEAQ</sequence>
<dbReference type="InterPro" id="IPR029000">
    <property type="entry name" value="Cyclophilin-like_dom_sf"/>
</dbReference>
<dbReference type="EMBL" id="VINQ01000010">
    <property type="protein sequence ID" value="KAA0913324.1"/>
    <property type="molecule type" value="Genomic_DNA"/>
</dbReference>
<dbReference type="Pfam" id="PF02682">
    <property type="entry name" value="CT_C_D"/>
    <property type="match status" value="1"/>
</dbReference>
<evidence type="ECO:0000259" key="5">
    <source>
        <dbReference type="SMART" id="SM00796"/>
    </source>
</evidence>
<dbReference type="Gene3D" id="3.30.1360.40">
    <property type="match status" value="1"/>
</dbReference>
<dbReference type="RefSeq" id="WP_111368762.1">
    <property type="nucleotide sequence ID" value="NZ_VINQ01000010.1"/>
</dbReference>
<keyword evidence="7" id="KW-1185">Reference proteome</keyword>
<organism evidence="6 7">
    <name type="scientific">Aquicoccus porphyridii</name>
    <dbReference type="NCBI Taxonomy" id="1852029"/>
    <lineage>
        <taxon>Bacteria</taxon>
        <taxon>Pseudomonadati</taxon>
        <taxon>Pseudomonadota</taxon>
        <taxon>Alphaproteobacteria</taxon>
        <taxon>Rhodobacterales</taxon>
        <taxon>Paracoccaceae</taxon>
        <taxon>Aquicoccus</taxon>
    </lineage>
</organism>
<gene>
    <name evidence="6" type="ORF">FLO80_13660</name>
</gene>
<keyword evidence="1" id="KW-0547">Nucleotide-binding</keyword>
<dbReference type="InterPro" id="IPR010016">
    <property type="entry name" value="PxpB"/>
</dbReference>
<reference evidence="6 7" key="1">
    <citation type="submission" date="2019-07" db="EMBL/GenBank/DDBJ databases">
        <title>Aquicoccus porphyridii gen. nov., sp. nov., isolated from a small marine red alga, Porphyridium marinum.</title>
        <authorList>
            <person name="Liu L."/>
        </authorList>
    </citation>
    <scope>NUCLEOTIDE SEQUENCE [LARGE SCALE GENOMIC DNA]</scope>
    <source>
        <strain evidence="6 7">L1 8-17</strain>
    </source>
</reference>
<dbReference type="PANTHER" id="PTHR34698:SF2">
    <property type="entry name" value="5-OXOPROLINASE SUBUNIT B"/>
    <property type="match status" value="1"/>
</dbReference>
<dbReference type="AlphaFoldDB" id="A0A5A9Z831"/>
<comment type="caution">
    <text evidence="6">The sequence shown here is derived from an EMBL/GenBank/DDBJ whole genome shotgun (WGS) entry which is preliminary data.</text>
</comment>
<evidence type="ECO:0000256" key="3">
    <source>
        <dbReference type="ARBA" id="ARBA00022840"/>
    </source>
</evidence>
<name>A0A5A9Z831_9RHOB</name>
<feature type="region of interest" description="Disordered" evidence="4">
    <location>
        <begin position="230"/>
        <end position="249"/>
    </location>
</feature>